<evidence type="ECO:0000256" key="3">
    <source>
        <dbReference type="ARBA" id="ARBA00022490"/>
    </source>
</evidence>
<dbReference type="Pfam" id="PF00183">
    <property type="entry name" value="HSP90"/>
    <property type="match status" value="1"/>
</dbReference>
<evidence type="ECO:0008006" key="11">
    <source>
        <dbReference type="Google" id="ProtNLM"/>
    </source>
</evidence>
<dbReference type="PRINTS" id="PR00775">
    <property type="entry name" value="HEATSHOCK90"/>
</dbReference>
<comment type="similarity">
    <text evidence="2">Belongs to the heat shock protein 90 family.</text>
</comment>
<comment type="subcellular location">
    <subcellularLocation>
        <location evidence="1">Cytoplasm</location>
    </subcellularLocation>
</comment>
<feature type="region of interest" description="Disordered" evidence="8">
    <location>
        <begin position="294"/>
        <end position="335"/>
    </location>
</feature>
<evidence type="ECO:0000256" key="7">
    <source>
        <dbReference type="ARBA" id="ARBA00023186"/>
    </source>
</evidence>
<keyword evidence="10" id="KW-1185">Reference proteome</keyword>
<dbReference type="Ensembl" id="ENSVURT00010020921.1">
    <property type="protein sequence ID" value="ENSVURP00010018401.1"/>
    <property type="gene ID" value="ENSVURG00010014030.1"/>
</dbReference>
<evidence type="ECO:0000256" key="8">
    <source>
        <dbReference type="SAM" id="MobiDB-lite"/>
    </source>
</evidence>
<keyword evidence="6" id="KW-0346">Stress response</keyword>
<dbReference type="GO" id="GO:0140662">
    <property type="term" value="F:ATP-dependent protein folding chaperone"/>
    <property type="evidence" value="ECO:0007669"/>
    <property type="project" value="InterPro"/>
</dbReference>
<reference evidence="9" key="3">
    <citation type="submission" date="2025-09" db="UniProtKB">
        <authorList>
            <consortium name="Ensembl"/>
        </authorList>
    </citation>
    <scope>IDENTIFICATION</scope>
</reference>
<evidence type="ECO:0000256" key="1">
    <source>
        <dbReference type="ARBA" id="ARBA00004496"/>
    </source>
</evidence>
<proteinExistence type="inferred from homology"/>
<accession>A0A4X2L8J3</accession>
<dbReference type="GO" id="GO:0051082">
    <property type="term" value="F:unfolded protein binding"/>
    <property type="evidence" value="ECO:0007669"/>
    <property type="project" value="InterPro"/>
</dbReference>
<dbReference type="PANTHER" id="PTHR11528">
    <property type="entry name" value="HEAT SHOCK PROTEIN 90 FAMILY MEMBER"/>
    <property type="match status" value="1"/>
</dbReference>
<evidence type="ECO:0000256" key="6">
    <source>
        <dbReference type="ARBA" id="ARBA00023016"/>
    </source>
</evidence>
<protein>
    <recommendedName>
        <fullName evidence="11">Histidine kinase/HSP90-like ATPase domain-containing protein</fullName>
    </recommendedName>
</protein>
<dbReference type="STRING" id="29139.ENSVURP00010018401"/>
<dbReference type="FunFam" id="3.30.565.10:FF:000204">
    <property type="entry name" value="Heat shock protein HSP 90-beta"/>
    <property type="match status" value="1"/>
</dbReference>
<evidence type="ECO:0000256" key="2">
    <source>
        <dbReference type="ARBA" id="ARBA00008239"/>
    </source>
</evidence>
<dbReference type="GO" id="GO:0005737">
    <property type="term" value="C:cytoplasm"/>
    <property type="evidence" value="ECO:0007669"/>
    <property type="project" value="UniProtKB-SubCell"/>
</dbReference>
<reference evidence="9" key="2">
    <citation type="submission" date="2025-08" db="UniProtKB">
        <authorList>
            <consortium name="Ensembl"/>
        </authorList>
    </citation>
    <scope>IDENTIFICATION</scope>
</reference>
<evidence type="ECO:0000256" key="4">
    <source>
        <dbReference type="ARBA" id="ARBA00022741"/>
    </source>
</evidence>
<keyword evidence="7" id="KW-0143">Chaperone</keyword>
<dbReference type="AlphaFoldDB" id="A0A4X2L8J3"/>
<dbReference type="GO" id="GO:0005524">
    <property type="term" value="F:ATP binding"/>
    <property type="evidence" value="ECO:0007669"/>
    <property type="project" value="UniProtKB-KW"/>
</dbReference>
<dbReference type="Gene3D" id="3.30.565.10">
    <property type="entry name" value="Histidine kinase-like ATPase, C-terminal domain"/>
    <property type="match status" value="1"/>
</dbReference>
<dbReference type="GO" id="GO:0016887">
    <property type="term" value="F:ATP hydrolysis activity"/>
    <property type="evidence" value="ECO:0007669"/>
    <property type="project" value="InterPro"/>
</dbReference>
<reference evidence="10" key="1">
    <citation type="submission" date="2018-12" db="EMBL/GenBank/DDBJ databases">
        <authorList>
            <person name="Yazar S."/>
        </authorList>
    </citation>
    <scope>NUCLEOTIDE SEQUENCE [LARGE SCALE GENOMIC DNA]</scope>
</reference>
<dbReference type="CDD" id="cd16927">
    <property type="entry name" value="HATPase_Hsp90-like"/>
    <property type="match status" value="1"/>
</dbReference>
<name>A0A4X2L8J3_VOMUR</name>
<dbReference type="InterPro" id="IPR020575">
    <property type="entry name" value="Hsp90_N"/>
</dbReference>
<evidence type="ECO:0000313" key="9">
    <source>
        <dbReference type="Ensembl" id="ENSVURP00010018401.1"/>
    </source>
</evidence>
<evidence type="ECO:0000256" key="5">
    <source>
        <dbReference type="ARBA" id="ARBA00022840"/>
    </source>
</evidence>
<feature type="compositionally biased region" description="Basic and acidic residues" evidence="8">
    <location>
        <begin position="305"/>
        <end position="316"/>
    </location>
</feature>
<keyword evidence="5" id="KW-0067">ATP-binding</keyword>
<dbReference type="Proteomes" id="UP000314987">
    <property type="component" value="Unassembled WGS sequence"/>
</dbReference>
<dbReference type="InterPro" id="IPR001404">
    <property type="entry name" value="Hsp90_fam"/>
</dbReference>
<organism evidence="9 10">
    <name type="scientific">Vombatus ursinus</name>
    <name type="common">Common wombat</name>
    <dbReference type="NCBI Taxonomy" id="29139"/>
    <lineage>
        <taxon>Eukaryota</taxon>
        <taxon>Metazoa</taxon>
        <taxon>Chordata</taxon>
        <taxon>Craniata</taxon>
        <taxon>Vertebrata</taxon>
        <taxon>Euteleostomi</taxon>
        <taxon>Mammalia</taxon>
        <taxon>Metatheria</taxon>
        <taxon>Diprotodontia</taxon>
        <taxon>Vombatidae</taxon>
        <taxon>Vombatus</taxon>
    </lineage>
</organism>
<dbReference type="InterPro" id="IPR036890">
    <property type="entry name" value="HATPase_C_sf"/>
</dbReference>
<dbReference type="GeneTree" id="ENSGT01020000230401"/>
<sequence length="335" mass="38688">MAVLFVVAKNWKLRGCTSIGEWLGKLWYMNVMEYYRAIRNDEQADFTKTWKDLYGLMLSEVSRTKRTLYTMTTQDQPMEQKEVETFAFQAEIAQFMFLIINTFYSNKEIFLRGLITNSSDVLDKIKCDSLRDPSKLDSGKELNISIIPNKDNCTLTIVDTGHQMNLKLALSERSLHYAKSGTKVFMEALQAGINISMIAEFGVGFYSAFLVAEKVTVITKHNDDERYAWESSARGSFTIRTDVGEPMGCETKAILHLKEDQTEYLEERRIKETGRKHSQFIVIQLHFLWGKKQDKEVSDDETEEKEEKQEKEKEEKESEDNNQSSPDTCAYVTAK</sequence>
<keyword evidence="3" id="KW-0963">Cytoplasm</keyword>
<keyword evidence="4" id="KW-0547">Nucleotide-binding</keyword>
<dbReference type="SUPFAM" id="SSF55874">
    <property type="entry name" value="ATPase domain of HSP90 chaperone/DNA topoisomerase II/histidine kinase"/>
    <property type="match status" value="1"/>
</dbReference>
<evidence type="ECO:0000313" key="10">
    <source>
        <dbReference type="Proteomes" id="UP000314987"/>
    </source>
</evidence>